<proteinExistence type="predicted"/>
<dbReference type="InterPro" id="IPR042177">
    <property type="entry name" value="Cell/Rod_1"/>
</dbReference>
<dbReference type="PANTHER" id="PTHR34138:SF1">
    <property type="entry name" value="CELL SHAPE-DETERMINING PROTEIN MREC"/>
    <property type="match status" value="1"/>
</dbReference>
<evidence type="ECO:0000256" key="1">
    <source>
        <dbReference type="SAM" id="Phobius"/>
    </source>
</evidence>
<evidence type="ECO:0000313" key="3">
    <source>
        <dbReference type="EMBL" id="OHA84723.1"/>
    </source>
</evidence>
<sequence>MTRSRRTDPARTSRTGAFVVMLCMVGVLTLSPLRSTAERLVIFIAGPFLSAQEASARGINTFFQTFHSTTALIEKNRELTARVAELEVRVLDRNILAEERDELRGLLGRTPGSEGVLAFVLASPGSSPYDTLILDVGSAEQVSEGDRVFMGENVVIGTVTQVYEHASRATLHSTPGTQVDALIPGVDIFITATGRGAGTFEIMVPRDVAVIAGDPILLAGTARILGVVYGIEQKESDPFKKVFFRTPFNPSTLRFVRLAPTTDHAFEEDSLTP</sequence>
<feature type="domain" description="Rod shape-determining protein MreC beta-barrel core" evidence="2">
    <location>
        <begin position="121"/>
        <end position="258"/>
    </location>
</feature>
<keyword evidence="1" id="KW-0472">Membrane</keyword>
<evidence type="ECO:0000313" key="4">
    <source>
        <dbReference type="Proteomes" id="UP000178168"/>
    </source>
</evidence>
<dbReference type="AlphaFoldDB" id="A0A1G2SI16"/>
<comment type="caution">
    <text evidence="3">The sequence shown here is derived from an EMBL/GenBank/DDBJ whole genome shotgun (WGS) entry which is preliminary data.</text>
</comment>
<dbReference type="STRING" id="1802730.A2591_03320"/>
<feature type="transmembrane region" description="Helical" evidence="1">
    <location>
        <begin position="12"/>
        <end position="33"/>
    </location>
</feature>
<dbReference type="PANTHER" id="PTHR34138">
    <property type="entry name" value="CELL SHAPE-DETERMINING PROTEIN MREC"/>
    <property type="match status" value="1"/>
</dbReference>
<dbReference type="Gene3D" id="2.40.10.340">
    <property type="entry name" value="Rod shape-determining protein MreC, domain 1"/>
    <property type="match status" value="1"/>
</dbReference>
<dbReference type="GO" id="GO:0008360">
    <property type="term" value="P:regulation of cell shape"/>
    <property type="evidence" value="ECO:0007669"/>
    <property type="project" value="InterPro"/>
</dbReference>
<dbReference type="InterPro" id="IPR055342">
    <property type="entry name" value="MreC_beta-barrel_core"/>
</dbReference>
<name>A0A1G2SI16_9BACT</name>
<dbReference type="GO" id="GO:0005886">
    <property type="term" value="C:plasma membrane"/>
    <property type="evidence" value="ECO:0007669"/>
    <property type="project" value="TreeGrafter"/>
</dbReference>
<organism evidence="3 4">
    <name type="scientific">Candidatus Yonathbacteria bacterium RIFOXYD1_FULL_52_36</name>
    <dbReference type="NCBI Taxonomy" id="1802730"/>
    <lineage>
        <taxon>Bacteria</taxon>
        <taxon>Candidatus Yonathiibacteriota</taxon>
    </lineage>
</organism>
<dbReference type="Pfam" id="PF04085">
    <property type="entry name" value="MreC"/>
    <property type="match status" value="1"/>
</dbReference>
<keyword evidence="1" id="KW-0812">Transmembrane</keyword>
<dbReference type="EMBL" id="MHUZ01000035">
    <property type="protein sequence ID" value="OHA84723.1"/>
    <property type="molecule type" value="Genomic_DNA"/>
</dbReference>
<accession>A0A1G2SI16</accession>
<evidence type="ECO:0000259" key="2">
    <source>
        <dbReference type="Pfam" id="PF04085"/>
    </source>
</evidence>
<reference evidence="3 4" key="1">
    <citation type="journal article" date="2016" name="Nat. Commun.">
        <title>Thousands of microbial genomes shed light on interconnected biogeochemical processes in an aquifer system.</title>
        <authorList>
            <person name="Anantharaman K."/>
            <person name="Brown C.T."/>
            <person name="Hug L.A."/>
            <person name="Sharon I."/>
            <person name="Castelle C.J."/>
            <person name="Probst A.J."/>
            <person name="Thomas B.C."/>
            <person name="Singh A."/>
            <person name="Wilkins M.J."/>
            <person name="Karaoz U."/>
            <person name="Brodie E.L."/>
            <person name="Williams K.H."/>
            <person name="Hubbard S.S."/>
            <person name="Banfield J.F."/>
        </authorList>
    </citation>
    <scope>NUCLEOTIDE SEQUENCE [LARGE SCALE GENOMIC DNA]</scope>
</reference>
<protein>
    <recommendedName>
        <fullName evidence="2">Rod shape-determining protein MreC beta-barrel core domain-containing protein</fullName>
    </recommendedName>
</protein>
<dbReference type="Proteomes" id="UP000178168">
    <property type="component" value="Unassembled WGS sequence"/>
</dbReference>
<keyword evidence="1" id="KW-1133">Transmembrane helix</keyword>
<gene>
    <name evidence="3" type="ORF">A2591_03320</name>
</gene>
<dbReference type="InterPro" id="IPR007221">
    <property type="entry name" value="MreC"/>
</dbReference>